<evidence type="ECO:0000313" key="3">
    <source>
        <dbReference type="EMBL" id="VAW88093.1"/>
    </source>
</evidence>
<dbReference type="AlphaFoldDB" id="A0A3B0ZIL6"/>
<reference evidence="3" key="1">
    <citation type="submission" date="2018-06" db="EMBL/GenBank/DDBJ databases">
        <authorList>
            <person name="Zhirakovskaya E."/>
        </authorList>
    </citation>
    <scope>NUCLEOTIDE SEQUENCE</scope>
</reference>
<accession>A0A3B0ZIL6</accession>
<dbReference type="EMBL" id="UOFQ01000089">
    <property type="protein sequence ID" value="VAW88093.1"/>
    <property type="molecule type" value="Genomic_DNA"/>
</dbReference>
<proteinExistence type="predicted"/>
<keyword evidence="1" id="KW-0732">Signal</keyword>
<dbReference type="SUPFAM" id="SSF56925">
    <property type="entry name" value="OMPA-like"/>
    <property type="match status" value="1"/>
</dbReference>
<dbReference type="Pfam" id="PF13505">
    <property type="entry name" value="OMP_b-brl"/>
    <property type="match status" value="1"/>
</dbReference>
<dbReference type="Gene3D" id="2.40.160.20">
    <property type="match status" value="1"/>
</dbReference>
<organism evidence="3">
    <name type="scientific">hydrothermal vent metagenome</name>
    <dbReference type="NCBI Taxonomy" id="652676"/>
    <lineage>
        <taxon>unclassified sequences</taxon>
        <taxon>metagenomes</taxon>
        <taxon>ecological metagenomes</taxon>
    </lineage>
</organism>
<feature type="domain" description="Outer membrane protein beta-barrel" evidence="2">
    <location>
        <begin position="9"/>
        <end position="179"/>
    </location>
</feature>
<sequence>MTIFRKTALAALLLVPLSGHAASDIKVSHSQAGQGKAPYVGISLGGADYDLANDSSPSFSIFGGMALNELLAIELGMIDFGDATNAAIKSEASAFYGSVLANGALSSELSAFVQLGLASWDYDVASASDSSVDVFWGLGLNYDVSQGLAARLAIQQFSIDASFGSNSIEEDILNISLGLIYRF</sequence>
<dbReference type="InterPro" id="IPR011250">
    <property type="entry name" value="OMP/PagP_B-barrel"/>
</dbReference>
<dbReference type="InterPro" id="IPR027385">
    <property type="entry name" value="Beta-barrel_OMP"/>
</dbReference>
<name>A0A3B0ZIL6_9ZZZZ</name>
<gene>
    <name evidence="3" type="ORF">MNBD_GAMMA17-238</name>
</gene>
<evidence type="ECO:0000256" key="1">
    <source>
        <dbReference type="ARBA" id="ARBA00022729"/>
    </source>
</evidence>
<protein>
    <recommendedName>
        <fullName evidence="2">Outer membrane protein beta-barrel domain-containing protein</fullName>
    </recommendedName>
</protein>
<evidence type="ECO:0000259" key="2">
    <source>
        <dbReference type="Pfam" id="PF13505"/>
    </source>
</evidence>